<dbReference type="SUPFAM" id="SSF52172">
    <property type="entry name" value="CheY-like"/>
    <property type="match status" value="1"/>
</dbReference>
<reference evidence="4 5" key="1">
    <citation type="submission" date="2020-02" db="EMBL/GenBank/DDBJ databases">
        <authorList>
            <person name="Zheng R.K."/>
            <person name="Sun C.M."/>
        </authorList>
    </citation>
    <scope>NUCLEOTIDE SEQUENCE [LARGE SCALE GENOMIC DNA]</scope>
    <source>
        <strain evidence="5">rifampicinis</strain>
    </source>
</reference>
<dbReference type="Proteomes" id="UP000594468">
    <property type="component" value="Chromosome"/>
</dbReference>
<protein>
    <submittedName>
        <fullName evidence="4">Response regulator</fullName>
    </submittedName>
</protein>
<dbReference type="AlphaFoldDB" id="A0A7S8IEA6"/>
<feature type="modified residue" description="4-aspartylphosphate" evidence="2">
    <location>
        <position position="59"/>
    </location>
</feature>
<dbReference type="InterPro" id="IPR001789">
    <property type="entry name" value="Sig_transdc_resp-reg_receiver"/>
</dbReference>
<sequence length="133" mass="14546">MSSPEEKPRILVVDDDPALQKLVVLLLKRANMDPISAMNAGEAAQILREEPLPDLVVLDLMLPEISGIDFLRQMRAKSTFNSLPVIILSALADPAQIREGLEAGADRYLTKPYLANNLIRTVEEVLASGRAKG</sequence>
<dbReference type="RefSeq" id="WP_195171527.1">
    <property type="nucleotide sequence ID" value="NZ_CP062983.1"/>
</dbReference>
<dbReference type="KEGG" id="pmet:G4Y79_03505"/>
<dbReference type="EMBL" id="CP062983">
    <property type="protein sequence ID" value="QPC83460.1"/>
    <property type="molecule type" value="Genomic_DNA"/>
</dbReference>
<dbReference type="Pfam" id="PF00072">
    <property type="entry name" value="Response_reg"/>
    <property type="match status" value="1"/>
</dbReference>
<evidence type="ECO:0000256" key="1">
    <source>
        <dbReference type="ARBA" id="ARBA00022553"/>
    </source>
</evidence>
<dbReference type="PROSITE" id="PS50110">
    <property type="entry name" value="RESPONSE_REGULATORY"/>
    <property type="match status" value="1"/>
</dbReference>
<keyword evidence="1 2" id="KW-0597">Phosphoprotein</keyword>
<gene>
    <name evidence="4" type="ORF">G4Y79_03505</name>
</gene>
<evidence type="ECO:0000259" key="3">
    <source>
        <dbReference type="PROSITE" id="PS50110"/>
    </source>
</evidence>
<keyword evidence="5" id="KW-1185">Reference proteome</keyword>
<dbReference type="SMART" id="SM00448">
    <property type="entry name" value="REC"/>
    <property type="match status" value="1"/>
</dbReference>
<name>A0A7S8IEA6_9CHLR</name>
<dbReference type="InterPro" id="IPR050595">
    <property type="entry name" value="Bact_response_regulator"/>
</dbReference>
<dbReference type="GO" id="GO:0000160">
    <property type="term" value="P:phosphorelay signal transduction system"/>
    <property type="evidence" value="ECO:0007669"/>
    <property type="project" value="InterPro"/>
</dbReference>
<evidence type="ECO:0000256" key="2">
    <source>
        <dbReference type="PROSITE-ProRule" id="PRU00169"/>
    </source>
</evidence>
<feature type="domain" description="Response regulatory" evidence="3">
    <location>
        <begin position="9"/>
        <end position="126"/>
    </location>
</feature>
<organism evidence="4 5">
    <name type="scientific">Phototrophicus methaneseepsis</name>
    <dbReference type="NCBI Taxonomy" id="2710758"/>
    <lineage>
        <taxon>Bacteria</taxon>
        <taxon>Bacillati</taxon>
        <taxon>Chloroflexota</taxon>
        <taxon>Candidatus Thermofontia</taxon>
        <taxon>Phototrophicales</taxon>
        <taxon>Phototrophicaceae</taxon>
        <taxon>Phototrophicus</taxon>
    </lineage>
</organism>
<evidence type="ECO:0000313" key="5">
    <source>
        <dbReference type="Proteomes" id="UP000594468"/>
    </source>
</evidence>
<accession>A0A7S8IEA6</accession>
<dbReference type="Gene3D" id="3.40.50.2300">
    <property type="match status" value="1"/>
</dbReference>
<dbReference type="PANTHER" id="PTHR44591">
    <property type="entry name" value="STRESS RESPONSE REGULATOR PROTEIN 1"/>
    <property type="match status" value="1"/>
</dbReference>
<proteinExistence type="predicted"/>
<dbReference type="InterPro" id="IPR011006">
    <property type="entry name" value="CheY-like_superfamily"/>
</dbReference>
<dbReference type="PANTHER" id="PTHR44591:SF3">
    <property type="entry name" value="RESPONSE REGULATORY DOMAIN-CONTAINING PROTEIN"/>
    <property type="match status" value="1"/>
</dbReference>
<evidence type="ECO:0000313" key="4">
    <source>
        <dbReference type="EMBL" id="QPC83460.1"/>
    </source>
</evidence>